<dbReference type="Proteomes" id="UP001249851">
    <property type="component" value="Unassembled WGS sequence"/>
</dbReference>
<keyword evidence="3" id="KW-1185">Reference proteome</keyword>
<evidence type="ECO:0000313" key="2">
    <source>
        <dbReference type="EMBL" id="KAK2558889.1"/>
    </source>
</evidence>
<feature type="region of interest" description="Disordered" evidence="1">
    <location>
        <begin position="1"/>
        <end position="56"/>
    </location>
</feature>
<dbReference type="EMBL" id="JARQWQ010000042">
    <property type="protein sequence ID" value="KAK2558889.1"/>
    <property type="molecule type" value="Genomic_DNA"/>
</dbReference>
<reference evidence="2" key="2">
    <citation type="journal article" date="2023" name="Science">
        <title>Genomic signatures of disease resistance in endangered staghorn corals.</title>
        <authorList>
            <person name="Vollmer S.V."/>
            <person name="Selwyn J.D."/>
            <person name="Despard B.A."/>
            <person name="Roesel C.L."/>
        </authorList>
    </citation>
    <scope>NUCLEOTIDE SEQUENCE</scope>
    <source>
        <strain evidence="2">K2</strain>
    </source>
</reference>
<feature type="region of interest" description="Disordered" evidence="1">
    <location>
        <begin position="84"/>
        <end position="131"/>
    </location>
</feature>
<protein>
    <submittedName>
        <fullName evidence="2">Uncharacterized protein</fullName>
    </submittedName>
</protein>
<proteinExistence type="predicted"/>
<reference evidence="2" key="1">
    <citation type="journal article" date="2023" name="G3 (Bethesda)">
        <title>Whole genome assembly and annotation of the endangered Caribbean coral Acropora cervicornis.</title>
        <authorList>
            <person name="Selwyn J.D."/>
            <person name="Vollmer S.V."/>
        </authorList>
    </citation>
    <scope>NUCLEOTIDE SEQUENCE</scope>
    <source>
        <strain evidence="2">K2</strain>
    </source>
</reference>
<dbReference type="AlphaFoldDB" id="A0AAD9V2I1"/>
<gene>
    <name evidence="2" type="ORF">P5673_018506</name>
</gene>
<evidence type="ECO:0000256" key="1">
    <source>
        <dbReference type="SAM" id="MobiDB-lite"/>
    </source>
</evidence>
<feature type="compositionally biased region" description="Basic and acidic residues" evidence="1">
    <location>
        <begin position="33"/>
        <end position="56"/>
    </location>
</feature>
<organism evidence="2 3">
    <name type="scientific">Acropora cervicornis</name>
    <name type="common">Staghorn coral</name>
    <dbReference type="NCBI Taxonomy" id="6130"/>
    <lineage>
        <taxon>Eukaryota</taxon>
        <taxon>Metazoa</taxon>
        <taxon>Cnidaria</taxon>
        <taxon>Anthozoa</taxon>
        <taxon>Hexacorallia</taxon>
        <taxon>Scleractinia</taxon>
        <taxon>Astrocoeniina</taxon>
        <taxon>Acroporidae</taxon>
        <taxon>Acropora</taxon>
    </lineage>
</organism>
<accession>A0AAD9V2I1</accession>
<evidence type="ECO:0000313" key="3">
    <source>
        <dbReference type="Proteomes" id="UP001249851"/>
    </source>
</evidence>
<feature type="compositionally biased region" description="Basic and acidic residues" evidence="1">
    <location>
        <begin position="1"/>
        <end position="10"/>
    </location>
</feature>
<comment type="caution">
    <text evidence="2">The sequence shown here is derived from an EMBL/GenBank/DDBJ whole genome shotgun (WGS) entry which is preliminary data.</text>
</comment>
<name>A0AAD9V2I1_ACRCE</name>
<sequence length="131" mass="14628">MDITECRERTVALVNTSSPIRDNVTPPPSHPRYTAEDGHAPRDRHTPSDGNTPKERITAVKGRTSTEILETTVDHVNTQRRVFPNRRVWGPERSTPAQHAPSYYPPSGLVTRSGLYSSVPYKRSPPAIDKS</sequence>